<reference evidence="3" key="1">
    <citation type="journal article" date="2019" name="Int. J. Syst. Evol. Microbiol.">
        <title>The Global Catalogue of Microorganisms (GCM) 10K type strain sequencing project: providing services to taxonomists for standard genome sequencing and annotation.</title>
        <authorList>
            <consortium name="The Broad Institute Genomics Platform"/>
            <consortium name="The Broad Institute Genome Sequencing Center for Infectious Disease"/>
            <person name="Wu L."/>
            <person name="Ma J."/>
        </authorList>
    </citation>
    <scope>NUCLEOTIDE SEQUENCE [LARGE SCALE GENOMIC DNA]</scope>
    <source>
        <strain evidence="3">JCM 9091</strain>
    </source>
</reference>
<feature type="region of interest" description="Disordered" evidence="1">
    <location>
        <begin position="55"/>
        <end position="96"/>
    </location>
</feature>
<keyword evidence="3" id="KW-1185">Reference proteome</keyword>
<evidence type="ECO:0000313" key="2">
    <source>
        <dbReference type="EMBL" id="GAA3071590.1"/>
    </source>
</evidence>
<name>A0ABP6M442_9ACTN</name>
<organism evidence="2 3">
    <name type="scientific">Streptomyces glomeratus</name>
    <dbReference type="NCBI Taxonomy" id="284452"/>
    <lineage>
        <taxon>Bacteria</taxon>
        <taxon>Bacillati</taxon>
        <taxon>Actinomycetota</taxon>
        <taxon>Actinomycetes</taxon>
        <taxon>Kitasatosporales</taxon>
        <taxon>Streptomycetaceae</taxon>
        <taxon>Streptomyces</taxon>
    </lineage>
</organism>
<sequence>MALGGSTLPQGWTGGRLGRAVTVWAWPMRPGAQPGAGAAALTAFLAGVPCTPCAGHTRKGPAPEARGLLGEREGPDRQAEMPSIRAKASSAPYGCR</sequence>
<evidence type="ECO:0000256" key="1">
    <source>
        <dbReference type="SAM" id="MobiDB-lite"/>
    </source>
</evidence>
<dbReference type="Proteomes" id="UP001501532">
    <property type="component" value="Unassembled WGS sequence"/>
</dbReference>
<comment type="caution">
    <text evidence="2">The sequence shown here is derived from an EMBL/GenBank/DDBJ whole genome shotgun (WGS) entry which is preliminary data.</text>
</comment>
<feature type="compositionally biased region" description="Basic and acidic residues" evidence="1">
    <location>
        <begin position="69"/>
        <end position="79"/>
    </location>
</feature>
<dbReference type="EMBL" id="BAAAUF010000073">
    <property type="protein sequence ID" value="GAA3071590.1"/>
    <property type="molecule type" value="Genomic_DNA"/>
</dbReference>
<gene>
    <name evidence="2" type="ORF">GCM10010448_63040</name>
</gene>
<proteinExistence type="predicted"/>
<accession>A0ABP6M442</accession>
<evidence type="ECO:0000313" key="3">
    <source>
        <dbReference type="Proteomes" id="UP001501532"/>
    </source>
</evidence>
<protein>
    <submittedName>
        <fullName evidence="2">Uncharacterized protein</fullName>
    </submittedName>
</protein>